<dbReference type="GO" id="GO:0080008">
    <property type="term" value="C:Cul4-RING E3 ubiquitin ligase complex"/>
    <property type="evidence" value="ECO:0007669"/>
    <property type="project" value="TreeGrafter"/>
</dbReference>
<evidence type="ECO:0008006" key="8">
    <source>
        <dbReference type="Google" id="ProtNLM"/>
    </source>
</evidence>
<evidence type="ECO:0000256" key="1">
    <source>
        <dbReference type="ARBA" id="ARBA00004123"/>
    </source>
</evidence>
<sequence length="871" mass="96669">MATVIGLDGSTLMALSECIRALQLELEDPFFQRKSIVANLIDQLHNLLQPLSSALTLQSQFSPNQSHLPPTSKKKIATNSGCASTSAATDVAIPTLWEIERQAIAAATPITYLPRDLLLLIHEHLLACGLLKTASMLLKEAHLKPLPSLVAPSSLVQQPSTQEACPLQLHKWPSGRVPGFLSKKLKLDAKEKDAESQNKTPIILPMKHKLSDLKDIGILSSSGKRLNAGDLGFHPPICPTPSVVHKSSMHTDATGLYRPSSNLRNQQESCTGDYVDESENNMSNLGEVTPSSLVINDHLPNNPKRTTLDSLVVQYLKHQHCKCPTPITTLPSLSLLHPHVCAEPKQRLNGPSNVTSRLGTREFEFMYGGVHGNRKDRQFVYSQFKQSGTSADVYALTCLTFLGNSPFIAVGNNSGDIKLMDSTSMKHHEELYFYEECHNYPLTLIQSFISGDSQLLLSSSSRDVKLWDVSSFLSEHVWDEYENEIHLFHGCKAARFSNSGNVFAALSLNSAQREIMVYDIQTCQLESRLLDTSENFAGRGHLYSPIHFSDSDLLVLWNGVLWDRRIPLPIHHFDKLTDFGGGGFHPAGNEVIINSEVWDLRKARLLRSVPSLDQTTIKFNAHGDIIYAILRRNIEDVMSAFHTHRVRHPLFAAFRTVDAVNYSDIAITPVDFCVLDFTTEPTDSFVGVVTISKHDYYIEGEDDIDQTWGCVNIYEIGHRNPIDDDSVDTKLGGRIDILDIVTEGKEDDENKYLNLLVVVKKILSSVYGVDGVESLGCFVLVFLGCTVGRLAKGQYFQNVRLFDADPDGLNALKKSGFRPGPMDADLFILIDDDNKKHSARLHRACKFPGLSVVTDKDPSSGGKFIIMIQTD</sequence>
<evidence type="ECO:0000313" key="7">
    <source>
        <dbReference type="Proteomes" id="UP001386955"/>
    </source>
</evidence>
<keyword evidence="5" id="KW-0539">Nucleus</keyword>
<gene>
    <name evidence="6" type="ORF">VNO78_30504</name>
</gene>
<dbReference type="InterPro" id="IPR033270">
    <property type="entry name" value="VPRBP/DCAF1"/>
</dbReference>
<dbReference type="PROSITE" id="PS50896">
    <property type="entry name" value="LISH"/>
    <property type="match status" value="1"/>
</dbReference>
<organism evidence="6 7">
    <name type="scientific">Psophocarpus tetragonolobus</name>
    <name type="common">Winged bean</name>
    <name type="synonym">Dolichos tetragonolobus</name>
    <dbReference type="NCBI Taxonomy" id="3891"/>
    <lineage>
        <taxon>Eukaryota</taxon>
        <taxon>Viridiplantae</taxon>
        <taxon>Streptophyta</taxon>
        <taxon>Embryophyta</taxon>
        <taxon>Tracheophyta</taxon>
        <taxon>Spermatophyta</taxon>
        <taxon>Magnoliopsida</taxon>
        <taxon>eudicotyledons</taxon>
        <taxon>Gunneridae</taxon>
        <taxon>Pentapetalae</taxon>
        <taxon>rosids</taxon>
        <taxon>fabids</taxon>
        <taxon>Fabales</taxon>
        <taxon>Fabaceae</taxon>
        <taxon>Papilionoideae</taxon>
        <taxon>50 kb inversion clade</taxon>
        <taxon>NPAAA clade</taxon>
        <taxon>indigoferoid/millettioid clade</taxon>
        <taxon>Phaseoleae</taxon>
        <taxon>Psophocarpus</taxon>
    </lineage>
</organism>
<evidence type="ECO:0000256" key="5">
    <source>
        <dbReference type="ARBA" id="ARBA00023242"/>
    </source>
</evidence>
<dbReference type="EMBL" id="JAYMYS010000008">
    <property type="protein sequence ID" value="KAK7384801.1"/>
    <property type="molecule type" value="Genomic_DNA"/>
</dbReference>
<comment type="similarity">
    <text evidence="3">Belongs to the VPRBP/DCAF1 family.</text>
</comment>
<comment type="subcellular location">
    <subcellularLocation>
        <location evidence="1">Nucleus</location>
    </subcellularLocation>
</comment>
<keyword evidence="4" id="KW-0833">Ubl conjugation pathway</keyword>
<dbReference type="SMART" id="SM00667">
    <property type="entry name" value="LisH"/>
    <property type="match status" value="1"/>
</dbReference>
<dbReference type="PANTHER" id="PTHR13129:SF4">
    <property type="entry name" value="DDB1- AND CUL4-ASSOCIATED FACTOR 1"/>
    <property type="match status" value="1"/>
</dbReference>
<name>A0AAN9RX04_PSOTE</name>
<dbReference type="InterPro" id="IPR036322">
    <property type="entry name" value="WD40_repeat_dom_sf"/>
</dbReference>
<dbReference type="AlphaFoldDB" id="A0AAN9RX04"/>
<dbReference type="GO" id="GO:0005634">
    <property type="term" value="C:nucleus"/>
    <property type="evidence" value="ECO:0007669"/>
    <property type="project" value="UniProtKB-SubCell"/>
</dbReference>
<protein>
    <recommendedName>
        <fullName evidence="8">LisH domain-containing protein</fullName>
    </recommendedName>
</protein>
<evidence type="ECO:0000256" key="2">
    <source>
        <dbReference type="ARBA" id="ARBA00004906"/>
    </source>
</evidence>
<evidence type="ECO:0000256" key="3">
    <source>
        <dbReference type="ARBA" id="ARBA00008845"/>
    </source>
</evidence>
<dbReference type="PANTHER" id="PTHR13129">
    <property type="entry name" value="VPRBP PROTEIN-RELATED"/>
    <property type="match status" value="1"/>
</dbReference>
<reference evidence="6 7" key="1">
    <citation type="submission" date="2024-01" db="EMBL/GenBank/DDBJ databases">
        <title>The genomes of 5 underutilized Papilionoideae crops provide insights into root nodulation and disease resistanc.</title>
        <authorList>
            <person name="Jiang F."/>
        </authorList>
    </citation>
    <scope>NUCLEOTIDE SEQUENCE [LARGE SCALE GENOMIC DNA]</scope>
    <source>
        <strain evidence="6">DUOXIRENSHENG_FW03</strain>
        <tissue evidence="6">Leaves</tissue>
    </source>
</reference>
<dbReference type="GO" id="GO:0016567">
    <property type="term" value="P:protein ubiquitination"/>
    <property type="evidence" value="ECO:0007669"/>
    <property type="project" value="InterPro"/>
</dbReference>
<dbReference type="Gene3D" id="2.130.10.10">
    <property type="entry name" value="YVTN repeat-like/Quinoprotein amine dehydrogenase"/>
    <property type="match status" value="1"/>
</dbReference>
<dbReference type="InterPro" id="IPR006594">
    <property type="entry name" value="LisH"/>
</dbReference>
<evidence type="ECO:0000313" key="6">
    <source>
        <dbReference type="EMBL" id="KAK7384801.1"/>
    </source>
</evidence>
<accession>A0AAN9RX04</accession>
<dbReference type="SUPFAM" id="SSF50978">
    <property type="entry name" value="WD40 repeat-like"/>
    <property type="match status" value="1"/>
</dbReference>
<comment type="caution">
    <text evidence="6">The sequence shown here is derived from an EMBL/GenBank/DDBJ whole genome shotgun (WGS) entry which is preliminary data.</text>
</comment>
<evidence type="ECO:0000256" key="4">
    <source>
        <dbReference type="ARBA" id="ARBA00022786"/>
    </source>
</evidence>
<proteinExistence type="inferred from homology"/>
<comment type="pathway">
    <text evidence="2">Protein modification; protein ubiquitination.</text>
</comment>
<dbReference type="Proteomes" id="UP001386955">
    <property type="component" value="Unassembled WGS sequence"/>
</dbReference>
<keyword evidence="7" id="KW-1185">Reference proteome</keyword>
<dbReference type="InterPro" id="IPR015943">
    <property type="entry name" value="WD40/YVTN_repeat-like_dom_sf"/>
</dbReference>